<evidence type="ECO:0000259" key="1">
    <source>
        <dbReference type="Pfam" id="PF09643"/>
    </source>
</evidence>
<feature type="domain" description="YopX protein" evidence="1">
    <location>
        <begin position="4"/>
        <end position="125"/>
    </location>
</feature>
<sequence>MIPKFKAWNKVREEMINDCDLVITSNGSVLAGDLNYDVESGMLADVTDNVVIMISTGSEDKNGTEIYEGDIVKNFCGDIYIVEWFVTGFHLKEKYNDGFNYSILHFVNNNKEVIGNIYENPELLEDN</sequence>
<proteinExistence type="predicted"/>
<organism evidence="2 3">
    <name type="scientific">Staphylococcus hominis</name>
    <dbReference type="NCBI Taxonomy" id="1290"/>
    <lineage>
        <taxon>Bacteria</taxon>
        <taxon>Bacillati</taxon>
        <taxon>Bacillota</taxon>
        <taxon>Bacilli</taxon>
        <taxon>Bacillales</taxon>
        <taxon>Staphylococcaceae</taxon>
        <taxon>Staphylococcus</taxon>
    </lineage>
</organism>
<dbReference type="NCBIfam" id="TIGR01671">
    <property type="entry name" value="phage_TIGR01671"/>
    <property type="match status" value="1"/>
</dbReference>
<dbReference type="InterPro" id="IPR019096">
    <property type="entry name" value="YopX_protein"/>
</dbReference>
<protein>
    <recommendedName>
        <fullName evidence="1">YopX protein domain-containing protein</fullName>
    </recommendedName>
</protein>
<evidence type="ECO:0000313" key="2">
    <source>
        <dbReference type="EMBL" id="QKQ28555.1"/>
    </source>
</evidence>
<evidence type="ECO:0000313" key="3">
    <source>
        <dbReference type="Proteomes" id="UP000509636"/>
    </source>
</evidence>
<dbReference type="Gene3D" id="2.30.30.290">
    <property type="entry name" value="YopX-like domains"/>
    <property type="match status" value="1"/>
</dbReference>
<dbReference type="EMBL" id="CP054550">
    <property type="protein sequence ID" value="QKQ28555.1"/>
    <property type="molecule type" value="Genomic_DNA"/>
</dbReference>
<dbReference type="AlphaFoldDB" id="A0A6N0I1Q8"/>
<gene>
    <name evidence="2" type="ORF">FOB69_01850</name>
</gene>
<dbReference type="SUPFAM" id="SSF159006">
    <property type="entry name" value="YopX-like"/>
    <property type="match status" value="1"/>
</dbReference>
<dbReference type="Pfam" id="PF09643">
    <property type="entry name" value="YopX"/>
    <property type="match status" value="1"/>
</dbReference>
<dbReference type="Proteomes" id="UP000509636">
    <property type="component" value="Chromosome"/>
</dbReference>
<dbReference type="InterPro" id="IPR023385">
    <property type="entry name" value="YopX-like_C"/>
</dbReference>
<accession>A0A6N0I1Q8</accession>
<reference evidence="2 3" key="1">
    <citation type="submission" date="2019-09" db="EMBL/GenBank/DDBJ databases">
        <title>FDA dAtabase for Regulatory Grade micrObial Sequences (FDA-ARGOS): Supporting development and validation of Infectious Disease Dx tests.</title>
        <authorList>
            <person name="Sciortino C."/>
            <person name="Tallon L."/>
            <person name="Sadzewicz L."/>
            <person name="Vavikolanu K."/>
            <person name="Mehta A."/>
            <person name="Aluvathingal J."/>
            <person name="Nadendla S."/>
            <person name="Nandy P."/>
            <person name="Geyer C."/>
            <person name="Yan Y."/>
            <person name="Sichtig H."/>
        </authorList>
    </citation>
    <scope>NUCLEOTIDE SEQUENCE [LARGE SCALE GENOMIC DNA]</scope>
    <source>
        <strain evidence="2 3">FDAARGOS_661</strain>
    </source>
</reference>
<dbReference type="InterPro" id="IPR010024">
    <property type="entry name" value="CHP16711"/>
</dbReference>
<name>A0A6N0I1Q8_STAHO</name>